<name>K6WAE9_9ACTN</name>
<protein>
    <recommendedName>
        <fullName evidence="4">DUF222 domain-containing protein</fullName>
    </recommendedName>
</protein>
<evidence type="ECO:0008006" key="4">
    <source>
        <dbReference type="Google" id="ProtNLM"/>
    </source>
</evidence>
<sequence length="219" mass="23681">MFDYHGGMPIDTLLPTVRDLTITADATGRQVFDTPKILMGLRNVVDHQLAVHTGALDRLGVARQTGGKTRALLIKMGAAPVVADRWLRIAAALSTLERVAAYSGDGVFSSEHVDALVRGMAHVEKRSPEPLSEVSRIEHKLALIAQACAGATPREVLNTARKLGNQIADDHGGVPASEDRSINEWTSKPTDDGRPVGGTREPGHRDRGETRVGHRIPRR</sequence>
<comment type="caution">
    <text evidence="2">The sequence shown here is derived from an EMBL/GenBank/DDBJ whole genome shotgun (WGS) entry which is preliminary data.</text>
</comment>
<feature type="compositionally biased region" description="Basic and acidic residues" evidence="1">
    <location>
        <begin position="201"/>
        <end position="212"/>
    </location>
</feature>
<dbReference type="Proteomes" id="UP000008363">
    <property type="component" value="Unassembled WGS sequence"/>
</dbReference>
<dbReference type="STRING" id="1108045.GORHZ_053_00300"/>
<dbReference type="EMBL" id="BAHC01000053">
    <property type="protein sequence ID" value="GAB89177.1"/>
    <property type="molecule type" value="Genomic_DNA"/>
</dbReference>
<keyword evidence="3" id="KW-1185">Reference proteome</keyword>
<evidence type="ECO:0000313" key="3">
    <source>
        <dbReference type="Proteomes" id="UP000008363"/>
    </source>
</evidence>
<gene>
    <name evidence="2" type="ORF">GORHZ_053_00300</name>
</gene>
<organism evidence="2 3">
    <name type="scientific">Gordonia rhizosphera NBRC 16068</name>
    <dbReference type="NCBI Taxonomy" id="1108045"/>
    <lineage>
        <taxon>Bacteria</taxon>
        <taxon>Bacillati</taxon>
        <taxon>Actinomycetota</taxon>
        <taxon>Actinomycetes</taxon>
        <taxon>Mycobacteriales</taxon>
        <taxon>Gordoniaceae</taxon>
        <taxon>Gordonia</taxon>
    </lineage>
</organism>
<feature type="compositionally biased region" description="Basic and acidic residues" evidence="1">
    <location>
        <begin position="168"/>
        <end position="182"/>
    </location>
</feature>
<evidence type="ECO:0000256" key="1">
    <source>
        <dbReference type="SAM" id="MobiDB-lite"/>
    </source>
</evidence>
<evidence type="ECO:0000313" key="2">
    <source>
        <dbReference type="EMBL" id="GAB89177.1"/>
    </source>
</evidence>
<dbReference type="AlphaFoldDB" id="K6WAE9"/>
<feature type="region of interest" description="Disordered" evidence="1">
    <location>
        <begin position="166"/>
        <end position="219"/>
    </location>
</feature>
<proteinExistence type="predicted"/>
<accession>K6WAE9</accession>
<dbReference type="eggNOG" id="COG1403">
    <property type="taxonomic scope" value="Bacteria"/>
</dbReference>
<reference evidence="2 3" key="1">
    <citation type="submission" date="2012-08" db="EMBL/GenBank/DDBJ databases">
        <title>Whole genome shotgun sequence of Gordonia rhizosphera NBRC 16068.</title>
        <authorList>
            <person name="Takarada H."/>
            <person name="Isaki S."/>
            <person name="Hosoyama A."/>
            <person name="Tsuchikane K."/>
            <person name="Katsumata H."/>
            <person name="Baba S."/>
            <person name="Ohji S."/>
            <person name="Yamazaki S."/>
            <person name="Fujita N."/>
        </authorList>
    </citation>
    <scope>NUCLEOTIDE SEQUENCE [LARGE SCALE GENOMIC DNA]</scope>
    <source>
        <strain evidence="2 3">NBRC 16068</strain>
    </source>
</reference>